<feature type="domain" description="CN hydrolase" evidence="7">
    <location>
        <begin position="240"/>
        <end position="489"/>
    </location>
</feature>
<name>A0A177BAL9_9BILA</name>
<evidence type="ECO:0000256" key="3">
    <source>
        <dbReference type="ARBA" id="ARBA00039118"/>
    </source>
</evidence>
<evidence type="ECO:0000256" key="1">
    <source>
        <dbReference type="ARBA" id="ARBA00022801"/>
    </source>
</evidence>
<dbReference type="GO" id="GO:0005739">
    <property type="term" value="C:mitochondrion"/>
    <property type="evidence" value="ECO:0007669"/>
    <property type="project" value="TreeGrafter"/>
</dbReference>
<accession>A0A177BAL9</accession>
<dbReference type="PANTHER" id="PTHR23088:SF30">
    <property type="entry name" value="OMEGA-AMIDASE NIT2"/>
    <property type="match status" value="1"/>
</dbReference>
<keyword evidence="6" id="KW-0812">Transmembrane</keyword>
<keyword evidence="6" id="KW-0472">Membrane</keyword>
<evidence type="ECO:0000256" key="6">
    <source>
        <dbReference type="SAM" id="Phobius"/>
    </source>
</evidence>
<evidence type="ECO:0000256" key="5">
    <source>
        <dbReference type="ARBA" id="ARBA00048745"/>
    </source>
</evidence>
<keyword evidence="6" id="KW-1133">Transmembrane helix</keyword>
<feature type="transmembrane region" description="Helical" evidence="6">
    <location>
        <begin position="193"/>
        <end position="214"/>
    </location>
</feature>
<dbReference type="Pfam" id="PF03083">
    <property type="entry name" value="MtN3_slv"/>
    <property type="match status" value="2"/>
</dbReference>
<feature type="transmembrane region" description="Helical" evidence="6">
    <location>
        <begin position="80"/>
        <end position="99"/>
    </location>
</feature>
<dbReference type="PANTHER" id="PTHR23088">
    <property type="entry name" value="NITRILASE-RELATED"/>
    <property type="match status" value="1"/>
</dbReference>
<dbReference type="GO" id="GO:0016020">
    <property type="term" value="C:membrane"/>
    <property type="evidence" value="ECO:0007669"/>
    <property type="project" value="InterPro"/>
</dbReference>
<feature type="transmembrane region" description="Helical" evidence="6">
    <location>
        <begin position="132"/>
        <end position="149"/>
    </location>
</feature>
<dbReference type="InterPro" id="IPR045254">
    <property type="entry name" value="Nit1/2_C-N_Hydrolase"/>
</dbReference>
<comment type="caution">
    <text evidence="8">The sequence shown here is derived from an EMBL/GenBank/DDBJ whole genome shotgun (WGS) entry which is preliminary data.</text>
</comment>
<gene>
    <name evidence="8" type="ORF">A3Q56_01015</name>
</gene>
<dbReference type="Gene3D" id="1.20.1280.290">
    <property type="match status" value="2"/>
</dbReference>
<dbReference type="Proteomes" id="UP000078046">
    <property type="component" value="Unassembled WGS sequence"/>
</dbReference>
<dbReference type="InterPro" id="IPR001110">
    <property type="entry name" value="UPF0012_CS"/>
</dbReference>
<reference evidence="8 9" key="1">
    <citation type="submission" date="2016-04" db="EMBL/GenBank/DDBJ databases">
        <title>The genome of Intoshia linei affirms orthonectids as highly simplified spiralians.</title>
        <authorList>
            <person name="Mikhailov K.V."/>
            <person name="Slusarev G.S."/>
            <person name="Nikitin M.A."/>
            <person name="Logacheva M.D."/>
            <person name="Penin A."/>
            <person name="Aleoshin V."/>
            <person name="Panchin Y.V."/>
        </authorList>
    </citation>
    <scope>NUCLEOTIDE SEQUENCE [LARGE SCALE GENOMIC DNA]</scope>
    <source>
        <strain evidence="8">Intl2013</strain>
        <tissue evidence="8">Whole animal</tissue>
    </source>
</reference>
<dbReference type="GO" id="GO:0050152">
    <property type="term" value="F:omega-amidase activity"/>
    <property type="evidence" value="ECO:0007669"/>
    <property type="project" value="UniProtKB-EC"/>
</dbReference>
<sequence>MEKIFIGFLSRRKVNVPLYAEILKEKSKEIMEIIHPNATLNIVIVGYPNLTRNDEISFFIVFRTTCKNIYKEKKIANHNVYPFISIFYGCIFWTIYGILVNDNAIISSNIPGVVLSTIYIAIFAFYSTRKWFYIRFCILTLIILYLIRNTNQYVYFDEIDFYGKISSIFSITTAVSPLTKIKPVMKTRDSSSISFLMTFINLINSGEWVLYALIVQDNVILIPNFLIMMVSAFIILIYSIRVAVIQCLVKNDKSVNLLNIQKMIKTAVNHKNSDLVVLPECCNSPYDTSKFAEYAEEIPGRSSEIFSSMAKSHKIFLVAGSIPEKSGNKLYNTCTVYNPLGELIAKYRKMHLFDVNIPGKIKFQESNTLTAGKKLCTFSMGEKFNNFKIGLGICYDMRFPLLAFAYSKLDVDMLIYPGAFNMTTGPLHWELLQRARAVDNQIFVIAASTARDEKSNYVAYGNSGIISPWGKHIAKAESAESIIYGNIDKDELVQSRQSIPVRKQENIRNYDNILNE</sequence>
<dbReference type="EMBL" id="LWCA01000069">
    <property type="protein sequence ID" value="OAF71230.1"/>
    <property type="molecule type" value="Genomic_DNA"/>
</dbReference>
<proteinExistence type="predicted"/>
<comment type="catalytic activity">
    <reaction evidence="5">
        <text>2-oxosuccinamate + H2O = oxaloacetate + NH4(+)</text>
        <dbReference type="Rhea" id="RHEA:59412"/>
        <dbReference type="ChEBI" id="CHEBI:15377"/>
        <dbReference type="ChEBI" id="CHEBI:16452"/>
        <dbReference type="ChEBI" id="CHEBI:28938"/>
        <dbReference type="ChEBI" id="CHEBI:57735"/>
        <dbReference type="EC" id="3.5.1.3"/>
    </reaction>
    <physiologicalReaction direction="left-to-right" evidence="5">
        <dbReference type="Rhea" id="RHEA:59413"/>
    </physiologicalReaction>
</comment>
<dbReference type="GO" id="GO:0006107">
    <property type="term" value="P:oxaloacetate metabolic process"/>
    <property type="evidence" value="ECO:0007669"/>
    <property type="project" value="TreeGrafter"/>
</dbReference>
<dbReference type="GO" id="GO:0006541">
    <property type="term" value="P:glutamine metabolic process"/>
    <property type="evidence" value="ECO:0007669"/>
    <property type="project" value="TreeGrafter"/>
</dbReference>
<dbReference type="InterPro" id="IPR004316">
    <property type="entry name" value="SWEET_rpt"/>
</dbReference>
<dbReference type="Pfam" id="PF00795">
    <property type="entry name" value="CN_hydrolase"/>
    <property type="match status" value="1"/>
</dbReference>
<evidence type="ECO:0000313" key="9">
    <source>
        <dbReference type="Proteomes" id="UP000078046"/>
    </source>
</evidence>
<dbReference type="AlphaFoldDB" id="A0A177BAL9"/>
<dbReference type="InterPro" id="IPR003010">
    <property type="entry name" value="C-N_Hydrolase"/>
</dbReference>
<dbReference type="PROSITE" id="PS50263">
    <property type="entry name" value="CN_HYDROLASE"/>
    <property type="match status" value="1"/>
</dbReference>
<protein>
    <recommendedName>
        <fullName evidence="3">omega-amidase</fullName>
        <ecNumber evidence="3">3.5.1.3</ecNumber>
    </recommendedName>
    <alternativeName>
        <fullName evidence="4">Nitrilase homolog 2</fullName>
    </alternativeName>
</protein>
<organism evidence="8 9">
    <name type="scientific">Intoshia linei</name>
    <dbReference type="NCBI Taxonomy" id="1819745"/>
    <lineage>
        <taxon>Eukaryota</taxon>
        <taxon>Metazoa</taxon>
        <taxon>Spiralia</taxon>
        <taxon>Lophotrochozoa</taxon>
        <taxon>Mesozoa</taxon>
        <taxon>Orthonectida</taxon>
        <taxon>Rhopaluridae</taxon>
        <taxon>Intoshia</taxon>
    </lineage>
</organism>
<evidence type="ECO:0000256" key="4">
    <source>
        <dbReference type="ARBA" id="ARBA00041576"/>
    </source>
</evidence>
<dbReference type="InterPro" id="IPR036526">
    <property type="entry name" value="C-N_Hydrolase_sf"/>
</dbReference>
<feature type="transmembrane region" description="Helical" evidence="6">
    <location>
        <begin position="105"/>
        <end position="125"/>
    </location>
</feature>
<feature type="transmembrane region" description="Helical" evidence="6">
    <location>
        <begin position="220"/>
        <end position="244"/>
    </location>
</feature>
<dbReference type="EC" id="3.5.1.3" evidence="3"/>
<comment type="catalytic activity">
    <reaction evidence="2">
        <text>2-oxoglutaramate + H2O = 2-oxoglutarate + NH4(+)</text>
        <dbReference type="Rhea" id="RHEA:32963"/>
        <dbReference type="ChEBI" id="CHEBI:15377"/>
        <dbReference type="ChEBI" id="CHEBI:16769"/>
        <dbReference type="ChEBI" id="CHEBI:16810"/>
        <dbReference type="ChEBI" id="CHEBI:28938"/>
        <dbReference type="EC" id="3.5.1.3"/>
    </reaction>
    <physiologicalReaction direction="left-to-right" evidence="2">
        <dbReference type="Rhea" id="RHEA:32964"/>
    </physiologicalReaction>
</comment>
<dbReference type="PROSITE" id="PS01227">
    <property type="entry name" value="UPF0012"/>
    <property type="match status" value="1"/>
</dbReference>
<keyword evidence="1" id="KW-0378">Hydrolase</keyword>
<evidence type="ECO:0000256" key="2">
    <source>
        <dbReference type="ARBA" id="ARBA00036637"/>
    </source>
</evidence>
<evidence type="ECO:0000259" key="7">
    <source>
        <dbReference type="PROSITE" id="PS50263"/>
    </source>
</evidence>
<dbReference type="OrthoDB" id="10250282at2759"/>
<keyword evidence="9" id="KW-1185">Reference proteome</keyword>
<dbReference type="SUPFAM" id="SSF56317">
    <property type="entry name" value="Carbon-nitrogen hydrolase"/>
    <property type="match status" value="1"/>
</dbReference>
<dbReference type="GO" id="GO:0006528">
    <property type="term" value="P:asparagine metabolic process"/>
    <property type="evidence" value="ECO:0007669"/>
    <property type="project" value="TreeGrafter"/>
</dbReference>
<dbReference type="CDD" id="cd07572">
    <property type="entry name" value="nit"/>
    <property type="match status" value="1"/>
</dbReference>
<evidence type="ECO:0000313" key="8">
    <source>
        <dbReference type="EMBL" id="OAF71230.1"/>
    </source>
</evidence>
<dbReference type="Gene3D" id="3.60.110.10">
    <property type="entry name" value="Carbon-nitrogen hydrolase"/>
    <property type="match status" value="1"/>
</dbReference>